<protein>
    <submittedName>
        <fullName evidence="4">TMV resistance protein N-like</fullName>
    </submittedName>
</protein>
<dbReference type="Pfam" id="PF00931">
    <property type="entry name" value="NB-ARC"/>
    <property type="match status" value="1"/>
</dbReference>
<dbReference type="RefSeq" id="XP_021831160.1">
    <property type="nucleotide sequence ID" value="XM_021975468.1"/>
</dbReference>
<organism evidence="3 4">
    <name type="scientific">Prunus avium</name>
    <name type="common">Cherry</name>
    <name type="synonym">Cerasus avium</name>
    <dbReference type="NCBI Taxonomy" id="42229"/>
    <lineage>
        <taxon>Eukaryota</taxon>
        <taxon>Viridiplantae</taxon>
        <taxon>Streptophyta</taxon>
        <taxon>Embryophyta</taxon>
        <taxon>Tracheophyta</taxon>
        <taxon>Spermatophyta</taxon>
        <taxon>Magnoliopsida</taxon>
        <taxon>eudicotyledons</taxon>
        <taxon>Gunneridae</taxon>
        <taxon>Pentapetalae</taxon>
        <taxon>rosids</taxon>
        <taxon>fabids</taxon>
        <taxon>Rosales</taxon>
        <taxon>Rosaceae</taxon>
        <taxon>Amygdaloideae</taxon>
        <taxon>Amygdaleae</taxon>
        <taxon>Prunus</taxon>
    </lineage>
</organism>
<dbReference type="SUPFAM" id="SSF52200">
    <property type="entry name" value="Toll/Interleukin receptor TIR domain"/>
    <property type="match status" value="1"/>
</dbReference>
<proteinExistence type="predicted"/>
<dbReference type="Gene3D" id="3.40.50.10140">
    <property type="entry name" value="Toll/interleukin-1 receptor homology (TIR) domain"/>
    <property type="match status" value="1"/>
</dbReference>
<gene>
    <name evidence="4" type="primary">LOC110771208</name>
</gene>
<dbReference type="InterPro" id="IPR000157">
    <property type="entry name" value="TIR_dom"/>
</dbReference>
<dbReference type="FunFam" id="3.40.50.10140:FF:000007">
    <property type="entry name" value="Disease resistance protein (TIR-NBS-LRR class)"/>
    <property type="match status" value="1"/>
</dbReference>
<dbReference type="PROSITE" id="PS50104">
    <property type="entry name" value="TIR"/>
    <property type="match status" value="1"/>
</dbReference>
<dbReference type="SMART" id="SM00255">
    <property type="entry name" value="TIR"/>
    <property type="match status" value="1"/>
</dbReference>
<dbReference type="PRINTS" id="PR00364">
    <property type="entry name" value="DISEASERSIST"/>
</dbReference>
<dbReference type="InterPro" id="IPR035897">
    <property type="entry name" value="Toll_tir_struct_dom_sf"/>
</dbReference>
<dbReference type="SUPFAM" id="SSF52540">
    <property type="entry name" value="P-loop containing nucleoside triphosphate hydrolases"/>
    <property type="match status" value="1"/>
</dbReference>
<sequence>MDATSTALASSSPSNSSKHWKYDVFLSFRGEDTRKNFTDHLYCTLIDNRVNAYIDEKELPRGENISEELKQAIEQSRISVIVFSNGYADSTWCLEELEKIMECRRRRLSQMVFPIFYDVDPTQVRKQTGSFAEAFQRHEANFPEDKDKIQRWRSALFEAANLAGGNLKNNDGYEGKFVEKIVAEITRKLNNICLHVATNEIGMTSRMQEVSNYLHVGGSDDVRIIGIWGMIGTGKTTVAKAIFNKFYRSFQGESFLEVSKGDMVKLQKQLLYDILKPAKIEVSSVAEGTKKIKDKLGSIKVLVIFDHIDSEEQLCDLAINRDSFGPGSRIIITTRNKHFLEILEVDETYLVPPMSEEEAFQLLCCRAFTKHHPNDEGYLKLLRKVAKYCGGLPWALEVLGYLS</sequence>
<reference evidence="4" key="1">
    <citation type="submission" date="2025-08" db="UniProtKB">
        <authorList>
            <consortium name="RefSeq"/>
        </authorList>
    </citation>
    <scope>IDENTIFICATION</scope>
</reference>
<dbReference type="InterPro" id="IPR044974">
    <property type="entry name" value="Disease_R_plants"/>
</dbReference>
<keyword evidence="3" id="KW-1185">Reference proteome</keyword>
<dbReference type="GO" id="GO:0006952">
    <property type="term" value="P:defense response"/>
    <property type="evidence" value="ECO:0007669"/>
    <property type="project" value="InterPro"/>
</dbReference>
<dbReference type="Gene3D" id="1.10.8.430">
    <property type="entry name" value="Helical domain of apoptotic protease-activating factors"/>
    <property type="match status" value="1"/>
</dbReference>
<keyword evidence="1" id="KW-0520">NAD</keyword>
<dbReference type="PANTHER" id="PTHR11017">
    <property type="entry name" value="LEUCINE-RICH REPEAT-CONTAINING PROTEIN"/>
    <property type="match status" value="1"/>
</dbReference>
<accession>A0A6P5TVS7</accession>
<dbReference type="Proteomes" id="UP000515124">
    <property type="component" value="Unplaced"/>
</dbReference>
<dbReference type="PANTHER" id="PTHR11017:SF575">
    <property type="entry name" value="ADP-RIBOSYL CYCLASE_CYCLIC ADP-RIBOSE HYDROLASE"/>
    <property type="match status" value="1"/>
</dbReference>
<evidence type="ECO:0000259" key="2">
    <source>
        <dbReference type="PROSITE" id="PS50104"/>
    </source>
</evidence>
<dbReference type="Pfam" id="PF01582">
    <property type="entry name" value="TIR"/>
    <property type="match status" value="1"/>
</dbReference>
<dbReference type="InterPro" id="IPR042197">
    <property type="entry name" value="Apaf_helical"/>
</dbReference>
<dbReference type="InterPro" id="IPR002182">
    <property type="entry name" value="NB-ARC"/>
</dbReference>
<dbReference type="GeneID" id="110771208"/>
<evidence type="ECO:0000256" key="1">
    <source>
        <dbReference type="ARBA" id="ARBA00023027"/>
    </source>
</evidence>
<dbReference type="AlphaFoldDB" id="A0A6P5TVS7"/>
<dbReference type="GO" id="GO:0043531">
    <property type="term" value="F:ADP binding"/>
    <property type="evidence" value="ECO:0007669"/>
    <property type="project" value="InterPro"/>
</dbReference>
<dbReference type="GO" id="GO:0007165">
    <property type="term" value="P:signal transduction"/>
    <property type="evidence" value="ECO:0007669"/>
    <property type="project" value="InterPro"/>
</dbReference>
<name>A0A6P5TVS7_PRUAV</name>
<dbReference type="Gene3D" id="3.40.50.300">
    <property type="entry name" value="P-loop containing nucleotide triphosphate hydrolases"/>
    <property type="match status" value="1"/>
</dbReference>
<feature type="domain" description="TIR" evidence="2">
    <location>
        <begin position="20"/>
        <end position="189"/>
    </location>
</feature>
<dbReference type="InterPro" id="IPR027417">
    <property type="entry name" value="P-loop_NTPase"/>
</dbReference>
<evidence type="ECO:0000313" key="3">
    <source>
        <dbReference type="Proteomes" id="UP000515124"/>
    </source>
</evidence>
<evidence type="ECO:0000313" key="4">
    <source>
        <dbReference type="RefSeq" id="XP_021831160.1"/>
    </source>
</evidence>
<dbReference type="KEGG" id="pavi:110771208"/>